<reference evidence="2" key="1">
    <citation type="journal article" date="2021" name="PeerJ">
        <title>Extensive microbial diversity within the chicken gut microbiome revealed by metagenomics and culture.</title>
        <authorList>
            <person name="Gilroy R."/>
            <person name="Ravi A."/>
            <person name="Getino M."/>
            <person name="Pursley I."/>
            <person name="Horton D.L."/>
            <person name="Alikhan N.F."/>
            <person name="Baker D."/>
            <person name="Gharbi K."/>
            <person name="Hall N."/>
            <person name="Watson M."/>
            <person name="Adriaenssens E.M."/>
            <person name="Foster-Nyarko E."/>
            <person name="Jarju S."/>
            <person name="Secka A."/>
            <person name="Antonio M."/>
            <person name="Oren A."/>
            <person name="Chaudhuri R.R."/>
            <person name="La Ragione R."/>
            <person name="Hildebrand F."/>
            <person name="Pallen M.J."/>
        </authorList>
    </citation>
    <scope>NUCLEOTIDE SEQUENCE</scope>
    <source>
        <strain evidence="2">2239</strain>
    </source>
</reference>
<evidence type="ECO:0000313" key="3">
    <source>
        <dbReference type="Proteomes" id="UP000824193"/>
    </source>
</evidence>
<sequence length="198" mass="22467">MRHLGTVPLKTDRLVLDRLTAADAEEMFQNWAGDESVARFMRWPAHKDSLETFQLLAGWECLYSSADYYNWAIRRRADGTLMGTIGFVLGEEQAPEAWRAPGLDFSSGVWEPGYCLGRAFWGRGYATEALKAVRDFWFDEVGGAWLGCCHAVENPASGRVMEKAGWNYDHDAVYHKADGTPVACRTYYLKKEERPKDL</sequence>
<dbReference type="InterPro" id="IPR000182">
    <property type="entry name" value="GNAT_dom"/>
</dbReference>
<dbReference type="Gene3D" id="3.40.630.30">
    <property type="match status" value="1"/>
</dbReference>
<gene>
    <name evidence="2" type="ORF">H9865_00490</name>
</gene>
<dbReference type="Pfam" id="PF13302">
    <property type="entry name" value="Acetyltransf_3"/>
    <property type="match status" value="1"/>
</dbReference>
<reference evidence="2" key="2">
    <citation type="submission" date="2021-04" db="EMBL/GenBank/DDBJ databases">
        <authorList>
            <person name="Gilroy R."/>
        </authorList>
    </citation>
    <scope>NUCLEOTIDE SEQUENCE</scope>
    <source>
        <strain evidence="2">2239</strain>
    </source>
</reference>
<dbReference type="AlphaFoldDB" id="A0A9D1V1X6"/>
<dbReference type="PANTHER" id="PTHR43792">
    <property type="entry name" value="GNAT FAMILY, PUTATIVE (AFU_ORTHOLOGUE AFUA_3G00765)-RELATED-RELATED"/>
    <property type="match status" value="1"/>
</dbReference>
<name>A0A9D1V1X6_9FIRM</name>
<dbReference type="Proteomes" id="UP000824193">
    <property type="component" value="Unassembled WGS sequence"/>
</dbReference>
<feature type="domain" description="N-acetyltransferase" evidence="1">
    <location>
        <begin position="13"/>
        <end position="166"/>
    </location>
</feature>
<evidence type="ECO:0000259" key="1">
    <source>
        <dbReference type="Pfam" id="PF13302"/>
    </source>
</evidence>
<evidence type="ECO:0000313" key="2">
    <source>
        <dbReference type="EMBL" id="HIX04577.1"/>
    </source>
</evidence>
<dbReference type="InterPro" id="IPR016181">
    <property type="entry name" value="Acyl_CoA_acyltransferase"/>
</dbReference>
<dbReference type="GO" id="GO:0016747">
    <property type="term" value="F:acyltransferase activity, transferring groups other than amino-acyl groups"/>
    <property type="evidence" value="ECO:0007669"/>
    <property type="project" value="InterPro"/>
</dbReference>
<dbReference type="SUPFAM" id="SSF55729">
    <property type="entry name" value="Acyl-CoA N-acyltransferases (Nat)"/>
    <property type="match status" value="1"/>
</dbReference>
<comment type="caution">
    <text evidence="2">The sequence shown here is derived from an EMBL/GenBank/DDBJ whole genome shotgun (WGS) entry which is preliminary data.</text>
</comment>
<dbReference type="EMBL" id="DXFW01000002">
    <property type="protein sequence ID" value="HIX04577.1"/>
    <property type="molecule type" value="Genomic_DNA"/>
</dbReference>
<dbReference type="InterPro" id="IPR051531">
    <property type="entry name" value="N-acetyltransferase"/>
</dbReference>
<protein>
    <submittedName>
        <fullName evidence="2">GNAT family N-acetyltransferase</fullName>
    </submittedName>
</protein>
<organism evidence="2 3">
    <name type="scientific">Candidatus Allofournierella pullicola</name>
    <dbReference type="NCBI Taxonomy" id="2838596"/>
    <lineage>
        <taxon>Bacteria</taxon>
        <taxon>Bacillati</taxon>
        <taxon>Bacillota</taxon>
        <taxon>Clostridia</taxon>
        <taxon>Eubacteriales</taxon>
        <taxon>Oscillospiraceae</taxon>
        <taxon>Allofournierella</taxon>
    </lineage>
</organism>
<proteinExistence type="predicted"/>
<accession>A0A9D1V1X6</accession>